<reference evidence="2" key="1">
    <citation type="submission" date="2016-09" db="EMBL/GenBank/DDBJ databases">
        <title>Comparative genomics of the Campylobacter concisus group.</title>
        <authorList>
            <person name="Miller W.G."/>
            <person name="Yee E."/>
            <person name="Chapman M.H."/>
            <person name="Huynh S."/>
            <person name="Bono J.L."/>
            <person name="On S.L.W."/>
            <person name="StLeger J."/>
            <person name="Foster G."/>
            <person name="Parker C.T."/>
        </authorList>
    </citation>
    <scope>NUCLEOTIDE SEQUENCE [LARGE SCALE GENOMIC DNA]</scope>
    <source>
        <strain evidence="2">RM18021</strain>
    </source>
</reference>
<dbReference type="InterPro" id="IPR003346">
    <property type="entry name" value="Transposase_20"/>
</dbReference>
<organism evidence="1 2">
    <name type="scientific">Campylobacter pinnipediorum subsp. caledonicus</name>
    <dbReference type="NCBI Taxonomy" id="1874362"/>
    <lineage>
        <taxon>Bacteria</taxon>
        <taxon>Pseudomonadati</taxon>
        <taxon>Campylobacterota</taxon>
        <taxon>Epsilonproteobacteria</taxon>
        <taxon>Campylobacterales</taxon>
        <taxon>Campylobacteraceae</taxon>
        <taxon>Campylobacter</taxon>
    </lineage>
</organism>
<dbReference type="Pfam" id="PF01548">
    <property type="entry name" value="DEDD_Tnp_IS110"/>
    <property type="match status" value="1"/>
</dbReference>
<dbReference type="Pfam" id="PF02371">
    <property type="entry name" value="Transposase_20"/>
    <property type="match status" value="1"/>
</dbReference>
<evidence type="ECO:0000313" key="2">
    <source>
        <dbReference type="Proteomes" id="UP000190868"/>
    </source>
</evidence>
<dbReference type="AlphaFoldDB" id="A0A1S6U6R7"/>
<dbReference type="GO" id="GO:0003677">
    <property type="term" value="F:DNA binding"/>
    <property type="evidence" value="ECO:0007669"/>
    <property type="project" value="InterPro"/>
</dbReference>
<dbReference type="RefSeq" id="WP_078422854.1">
    <property type="nucleotide sequence ID" value="NZ_CP017018.1"/>
</dbReference>
<gene>
    <name evidence="1" type="ORF">CPIN18021_0300</name>
</gene>
<dbReference type="KEGG" id="cpin:CPIN18020_0294"/>
<keyword evidence="2" id="KW-1185">Reference proteome</keyword>
<dbReference type="EMBL" id="CP017258">
    <property type="protein sequence ID" value="AQW87147.1"/>
    <property type="molecule type" value="Genomic_DNA"/>
</dbReference>
<accession>A0A1S6U6R7</accession>
<dbReference type="InterPro" id="IPR002525">
    <property type="entry name" value="Transp_IS110-like_N"/>
</dbReference>
<name>A0A1S6U6R7_9BACT</name>
<dbReference type="InterPro" id="IPR047650">
    <property type="entry name" value="Transpos_IS110"/>
</dbReference>
<sequence>MKKCYFCGVDVSKNTLDLCFLTNNDNIKPKYEKLPNNKEVLKAYFNSFISDDILVVLEYTNNYHIALQEALSELKIKYSVLNPNKTSHFLKHLTHIKSDLTDSYGLALYCKMFKSYINPSKYNKEYILIKSYNTTSELLSKITTQLKNLKKSQSLTYDKDIEIIVKDLIKHIDSIKEKLNNIAFELLKQYIPQTEQIIKDSKGIGKDLALKLFPQLHFNRFKNAKEFISFIGLSPRIYESGTSVKKTKKINKIGSSTIRKALFMSALSCIRFNDKFKTRYNRLIDSGKNKKVAIVAVMCAIVRFLKSYFKNETNTYKFNTV</sequence>
<dbReference type="GO" id="GO:0006313">
    <property type="term" value="P:DNA transposition"/>
    <property type="evidence" value="ECO:0007669"/>
    <property type="project" value="InterPro"/>
</dbReference>
<dbReference type="GO" id="GO:0004803">
    <property type="term" value="F:transposase activity"/>
    <property type="evidence" value="ECO:0007669"/>
    <property type="project" value="InterPro"/>
</dbReference>
<protein>
    <submittedName>
        <fullName evidence="1">IS110 family transposase</fullName>
    </submittedName>
</protein>
<dbReference type="PANTHER" id="PTHR33055">
    <property type="entry name" value="TRANSPOSASE FOR INSERTION SEQUENCE ELEMENT IS1111A"/>
    <property type="match status" value="1"/>
</dbReference>
<proteinExistence type="predicted"/>
<dbReference type="GeneID" id="56565931"/>
<dbReference type="PANTHER" id="PTHR33055:SF3">
    <property type="entry name" value="PUTATIVE TRANSPOSASE FOR IS117-RELATED"/>
    <property type="match status" value="1"/>
</dbReference>
<evidence type="ECO:0000313" key="1">
    <source>
        <dbReference type="EMBL" id="AQW87147.1"/>
    </source>
</evidence>
<dbReference type="Proteomes" id="UP000190868">
    <property type="component" value="Chromosome"/>
</dbReference>